<proteinExistence type="predicted"/>
<dbReference type="Proteomes" id="UP000004319">
    <property type="component" value="Unassembled WGS sequence"/>
</dbReference>
<protein>
    <submittedName>
        <fullName evidence="1">Uncharacterized protein</fullName>
    </submittedName>
</protein>
<evidence type="ECO:0000313" key="2">
    <source>
        <dbReference type="Proteomes" id="UP000004319"/>
    </source>
</evidence>
<sequence length="101" mass="11406">MHRSPGFLLDDHGSVAHLTTGNDVADTKADKIAASEFAIESKIKQSSVSDTLFAPQPEPNSPDVLFFERPLGANHFSCIPRHGRLQRRRWKTRFLFHDTFS</sequence>
<evidence type="ECO:0000313" key="1">
    <source>
        <dbReference type="EMBL" id="GAA10210.1"/>
    </source>
</evidence>
<dbReference type="EMBL" id="BABS01000189">
    <property type="protein sequence ID" value="GAA10210.1"/>
    <property type="molecule type" value="Genomic_DNA"/>
</dbReference>
<comment type="caution">
    <text evidence="1">The sequence shown here is derived from an EMBL/GenBank/DDBJ whole genome shotgun (WGS) entry which is preliminary data.</text>
</comment>
<organism evidence="1 2">
    <name type="scientific">Acetobacter tropicalis NBRC 101654</name>
    <dbReference type="NCBI Taxonomy" id="749388"/>
    <lineage>
        <taxon>Bacteria</taxon>
        <taxon>Pseudomonadati</taxon>
        <taxon>Pseudomonadota</taxon>
        <taxon>Alphaproteobacteria</taxon>
        <taxon>Acetobacterales</taxon>
        <taxon>Acetobacteraceae</taxon>
        <taxon>Acetobacter</taxon>
    </lineage>
</organism>
<gene>
    <name evidence="1" type="ORF">ATPR_3214</name>
</gene>
<accession>F7VIL5</accession>
<name>F7VIL5_9PROT</name>
<reference evidence="1 2" key="1">
    <citation type="journal article" date="2011" name="Biochem. Biophys. Res. Commun.">
        <title>Increased number of Arginine-based salt bridges contributes to the thermotolerance of thermotolerant acetic acid bacteria, Acetobacter tropicalis SKU1100.</title>
        <authorList>
            <person name="Matsutani M."/>
            <person name="Hirakawa H."/>
            <person name="Nishikura M."/>
            <person name="Soemphol W."/>
            <person name="Ali I.A.I."/>
            <person name="Yakushi T."/>
            <person name="Matsushita K."/>
        </authorList>
    </citation>
    <scope>NUCLEOTIDE SEQUENCE [LARGE SCALE GENOMIC DNA]</scope>
    <source>
        <strain evidence="1 2">NBRC 101654</strain>
    </source>
</reference>
<dbReference type="AlphaFoldDB" id="F7VIL5"/>